<dbReference type="OrthoDB" id="7205533at2"/>
<keyword evidence="5" id="KW-1185">Reference proteome</keyword>
<accession>A0A7X2ZRH8</accession>
<evidence type="ECO:0000313" key="5">
    <source>
        <dbReference type="Proteomes" id="UP000540519"/>
    </source>
</evidence>
<dbReference type="InterPro" id="IPR000182">
    <property type="entry name" value="GNAT_dom"/>
</dbReference>
<keyword evidence="1 4" id="KW-0808">Transferase</keyword>
<dbReference type="CDD" id="cd04301">
    <property type="entry name" value="NAT_SF"/>
    <property type="match status" value="1"/>
</dbReference>
<dbReference type="AlphaFoldDB" id="A0A7X2ZRH8"/>
<dbReference type="Pfam" id="PF00583">
    <property type="entry name" value="Acetyltransf_1"/>
    <property type="match status" value="1"/>
</dbReference>
<dbReference type="InterPro" id="IPR016181">
    <property type="entry name" value="Acyl_CoA_acyltransferase"/>
</dbReference>
<dbReference type="GO" id="GO:0016747">
    <property type="term" value="F:acyltransferase activity, transferring groups other than amino-acyl groups"/>
    <property type="evidence" value="ECO:0007669"/>
    <property type="project" value="InterPro"/>
</dbReference>
<dbReference type="InterPro" id="IPR050680">
    <property type="entry name" value="YpeA/RimI_acetyltransf"/>
</dbReference>
<proteinExistence type="predicted"/>
<evidence type="ECO:0000259" key="3">
    <source>
        <dbReference type="PROSITE" id="PS51186"/>
    </source>
</evidence>
<dbReference type="PANTHER" id="PTHR43420:SF47">
    <property type="entry name" value="N-ACETYLTRANSFERASE DOMAIN-CONTAINING PROTEIN"/>
    <property type="match status" value="1"/>
</dbReference>
<feature type="domain" description="N-acetyltransferase" evidence="3">
    <location>
        <begin position="3"/>
        <end position="172"/>
    </location>
</feature>
<comment type="caution">
    <text evidence="4">The sequence shown here is derived from an EMBL/GenBank/DDBJ whole genome shotgun (WGS) entry which is preliminary data.</text>
</comment>
<evidence type="ECO:0000256" key="1">
    <source>
        <dbReference type="ARBA" id="ARBA00022679"/>
    </source>
</evidence>
<reference evidence="4 5" key="1">
    <citation type="journal article" date="2019" name="Mar. Drugs">
        <title>Comparative Genomics and CAZyme Genome Repertoires of Marine Zobellia amurskyensis KMM 3526(T) and Zobellia laminariae KMM 3676(T).</title>
        <authorList>
            <person name="Chernysheva N."/>
            <person name="Bystritskaya E."/>
            <person name="Stenkova A."/>
            <person name="Golovkin I."/>
            <person name="Nedashkovskaya O."/>
            <person name="Isaeva M."/>
        </authorList>
    </citation>
    <scope>NUCLEOTIDE SEQUENCE [LARGE SCALE GENOMIC DNA]</scope>
    <source>
        <strain evidence="4 5">KMM 3526</strain>
    </source>
</reference>
<evidence type="ECO:0000313" key="4">
    <source>
        <dbReference type="EMBL" id="MUH35065.1"/>
    </source>
</evidence>
<keyword evidence="2" id="KW-0012">Acyltransferase</keyword>
<name>A0A7X2ZRH8_9FLAO</name>
<dbReference type="Gene3D" id="3.40.630.30">
    <property type="match status" value="1"/>
</dbReference>
<dbReference type="SUPFAM" id="SSF55729">
    <property type="entry name" value="Acyl-CoA N-acyltransferases (Nat)"/>
    <property type="match status" value="1"/>
</dbReference>
<dbReference type="PROSITE" id="PS51186">
    <property type="entry name" value="GNAT"/>
    <property type="match status" value="1"/>
</dbReference>
<protein>
    <submittedName>
        <fullName evidence="4">GNAT family N-acetyltransferase</fullName>
    </submittedName>
</protein>
<evidence type="ECO:0000256" key="2">
    <source>
        <dbReference type="ARBA" id="ARBA00023315"/>
    </source>
</evidence>
<organism evidence="4 5">
    <name type="scientific">Zobellia amurskyensis</name>
    <dbReference type="NCBI Taxonomy" id="248905"/>
    <lineage>
        <taxon>Bacteria</taxon>
        <taxon>Pseudomonadati</taxon>
        <taxon>Bacteroidota</taxon>
        <taxon>Flavobacteriia</taxon>
        <taxon>Flavobacteriales</taxon>
        <taxon>Flavobacteriaceae</taxon>
        <taxon>Zobellia</taxon>
    </lineage>
</organism>
<dbReference type="RefSeq" id="WP_038236940.1">
    <property type="nucleotide sequence ID" value="NZ_RCNR01000006.1"/>
</dbReference>
<dbReference type="PANTHER" id="PTHR43420">
    <property type="entry name" value="ACETYLTRANSFERASE"/>
    <property type="match status" value="1"/>
</dbReference>
<dbReference type="Proteomes" id="UP000540519">
    <property type="component" value="Unassembled WGS sequence"/>
</dbReference>
<dbReference type="EMBL" id="RCNR01000006">
    <property type="protein sequence ID" value="MUH35065.1"/>
    <property type="molecule type" value="Genomic_DNA"/>
</dbReference>
<gene>
    <name evidence="4" type="ORF">D9O36_04365</name>
</gene>
<sequence>MQLRLQKCKTSDLELLSKISTQTFSDAFAKDNNPIDFKSYTDLAFSKNTLLDQINNPYISFYFVYRGEDLVGYFKLNENEAQTDGKLKEAIELERIYVLGDFQNLGIGKWMLNEVKKKGKNKRKKFLWLGVWEENTKAIKFYQTHGFSKFGTHPYIVGNDKQTDWMMRFDFKE</sequence>